<organism evidence="1 2">
    <name type="scientific">Gordonia phage Demosthenes</name>
    <dbReference type="NCBI Taxonomy" id="1838067"/>
    <lineage>
        <taxon>Viruses</taxon>
        <taxon>Duplodnaviria</taxon>
        <taxon>Heunggongvirae</taxon>
        <taxon>Uroviricota</taxon>
        <taxon>Caudoviricetes</taxon>
        <taxon>Demosthenesvirus</taxon>
        <taxon>Demosthenesvirus demosthenes</taxon>
    </lineage>
</organism>
<dbReference type="Proteomes" id="UP000203422">
    <property type="component" value="Segment"/>
</dbReference>
<name>A0A160DE35_9CAUD</name>
<keyword evidence="2" id="KW-1185">Reference proteome</keyword>
<evidence type="ECO:0000313" key="1">
    <source>
        <dbReference type="EMBL" id="ANA86029.1"/>
    </source>
</evidence>
<dbReference type="OrthoDB" id="33294at10239"/>
<dbReference type="EMBL" id="KU998242">
    <property type="protein sequence ID" value="ANA86029.1"/>
    <property type="molecule type" value="Genomic_DNA"/>
</dbReference>
<dbReference type="KEGG" id="vg:28803090"/>
<sequence>MGTLDEERKREPLFAGAEQVYIRFHSFKTALVTPKVVKKMVRDIEMVYNHQREKYGSGQKAVIVSPRVARDMFPFVHAEFTPFLRDGAGKVIESCWTPKEDA</sequence>
<dbReference type="GeneID" id="28803090"/>
<protein>
    <submittedName>
        <fullName evidence="1">Uncharacterized protein</fullName>
    </submittedName>
</protein>
<reference evidence="1 2" key="1">
    <citation type="submission" date="2016-03" db="EMBL/GenBank/DDBJ databases">
        <authorList>
            <person name="Rimple P."/>
            <person name="Montgomery M.T."/>
            <person name="Guerrero C.A."/>
            <person name="Mavrich T.N."/>
            <person name="Pope W.H."/>
            <person name="Garlena R.A."/>
            <person name="Russell D.A."/>
            <person name="Jacobs-Sera D."/>
            <person name="Hendrix R.W."/>
            <person name="Hatfull G.F."/>
        </authorList>
    </citation>
    <scope>NUCLEOTIDE SEQUENCE [LARGE SCALE GENOMIC DNA]</scope>
</reference>
<evidence type="ECO:0000313" key="2">
    <source>
        <dbReference type="Proteomes" id="UP000203422"/>
    </source>
</evidence>
<dbReference type="RefSeq" id="YP_009276770.1">
    <property type="nucleotide sequence ID" value="NC_030944.1"/>
</dbReference>
<proteinExistence type="predicted"/>
<gene>
    <name evidence="1" type="primary">59</name>
    <name evidence="1" type="ORF">PBI_DEMOSTHENES_59</name>
</gene>
<accession>A0A160DE35</accession>